<dbReference type="Proteomes" id="UP000554235">
    <property type="component" value="Unassembled WGS sequence"/>
</dbReference>
<feature type="coiled-coil region" evidence="1">
    <location>
        <begin position="27"/>
        <end position="54"/>
    </location>
</feature>
<dbReference type="AlphaFoldDB" id="A0A8H4L6I4"/>
<gene>
    <name evidence="2" type="ORF">FALBO_10673</name>
</gene>
<keyword evidence="1" id="KW-0175">Coiled coil</keyword>
<dbReference type="OrthoDB" id="5099850at2759"/>
<keyword evidence="3" id="KW-1185">Reference proteome</keyword>
<name>A0A8H4L6I4_9HYPO</name>
<accession>A0A8H4L6I4</accession>
<evidence type="ECO:0000256" key="1">
    <source>
        <dbReference type="SAM" id="Coils"/>
    </source>
</evidence>
<protein>
    <submittedName>
        <fullName evidence="2">Uncharacterized protein</fullName>
    </submittedName>
</protein>
<sequence length="263" mass="29836">MAAPPMADDAVALRQIPAVIRGIPAQLNQMRLDMQELRAELATLDANFQALRESRNQASHSDSSEVRRMDTRSFAFQSVPNIWRDDSAASPQTAALAEQIIHPIRLISGHLECVNCGSNTHKMDRCLWAPNGLLEGCTICKSMSHLVDTGTDFQEMRLEKKIQVLVHSRCGLPALKTQSSWYEWFRLWLETRRPCGLCRIALPDGFPWSKQYAEDLLMSFDYARCLQEEFDEHQDISRLPKDPATRDMASVIRTFSTVEGDLI</sequence>
<proteinExistence type="predicted"/>
<evidence type="ECO:0000313" key="3">
    <source>
        <dbReference type="Proteomes" id="UP000554235"/>
    </source>
</evidence>
<reference evidence="2 3" key="1">
    <citation type="submission" date="2020-01" db="EMBL/GenBank/DDBJ databases">
        <title>Identification and distribution of gene clusters putatively required for synthesis of sphingolipid metabolism inhibitors in phylogenetically diverse species of the filamentous fungus Fusarium.</title>
        <authorList>
            <person name="Kim H.-S."/>
            <person name="Busman M."/>
            <person name="Brown D.W."/>
            <person name="Divon H."/>
            <person name="Uhlig S."/>
            <person name="Proctor R.H."/>
        </authorList>
    </citation>
    <scope>NUCLEOTIDE SEQUENCE [LARGE SCALE GENOMIC DNA]</scope>
    <source>
        <strain evidence="2 3">NRRL 20459</strain>
    </source>
</reference>
<comment type="caution">
    <text evidence="2">The sequence shown here is derived from an EMBL/GenBank/DDBJ whole genome shotgun (WGS) entry which is preliminary data.</text>
</comment>
<dbReference type="EMBL" id="JAADYS010001520">
    <property type="protein sequence ID" value="KAF4462530.1"/>
    <property type="molecule type" value="Genomic_DNA"/>
</dbReference>
<evidence type="ECO:0000313" key="2">
    <source>
        <dbReference type="EMBL" id="KAF4462530.1"/>
    </source>
</evidence>
<organism evidence="2 3">
    <name type="scientific">Fusarium albosuccineum</name>
    <dbReference type="NCBI Taxonomy" id="1237068"/>
    <lineage>
        <taxon>Eukaryota</taxon>
        <taxon>Fungi</taxon>
        <taxon>Dikarya</taxon>
        <taxon>Ascomycota</taxon>
        <taxon>Pezizomycotina</taxon>
        <taxon>Sordariomycetes</taxon>
        <taxon>Hypocreomycetidae</taxon>
        <taxon>Hypocreales</taxon>
        <taxon>Nectriaceae</taxon>
        <taxon>Fusarium</taxon>
        <taxon>Fusarium decemcellulare species complex</taxon>
    </lineage>
</organism>